<sequence>MSRPKKFGKAWKEKNPKKAYGLLRQYTSKTKTCSTVLNTANGVTIGETTLPNRRDLFNTLLNRQASSAPDLEPL</sequence>
<evidence type="ECO:0000313" key="1">
    <source>
        <dbReference type="EMBL" id="KAK6760264.1"/>
    </source>
</evidence>
<name>A0ABR1EC43_NECAM</name>
<dbReference type="Proteomes" id="UP001303046">
    <property type="component" value="Unassembled WGS sequence"/>
</dbReference>
<organism evidence="1 2">
    <name type="scientific">Necator americanus</name>
    <name type="common">Human hookworm</name>
    <dbReference type="NCBI Taxonomy" id="51031"/>
    <lineage>
        <taxon>Eukaryota</taxon>
        <taxon>Metazoa</taxon>
        <taxon>Ecdysozoa</taxon>
        <taxon>Nematoda</taxon>
        <taxon>Chromadorea</taxon>
        <taxon>Rhabditida</taxon>
        <taxon>Rhabditina</taxon>
        <taxon>Rhabditomorpha</taxon>
        <taxon>Strongyloidea</taxon>
        <taxon>Ancylostomatidae</taxon>
        <taxon>Bunostominae</taxon>
        <taxon>Necator</taxon>
    </lineage>
</organism>
<gene>
    <name evidence="1" type="primary">Necator_chrX.g21825</name>
    <name evidence="1" type="ORF">RB195_021664</name>
</gene>
<keyword evidence="2" id="KW-1185">Reference proteome</keyword>
<comment type="caution">
    <text evidence="1">The sequence shown here is derived from an EMBL/GenBank/DDBJ whole genome shotgun (WGS) entry which is preliminary data.</text>
</comment>
<dbReference type="EMBL" id="JAVFWL010000006">
    <property type="protein sequence ID" value="KAK6760264.1"/>
    <property type="molecule type" value="Genomic_DNA"/>
</dbReference>
<evidence type="ECO:0000313" key="2">
    <source>
        <dbReference type="Proteomes" id="UP001303046"/>
    </source>
</evidence>
<reference evidence="1 2" key="1">
    <citation type="submission" date="2023-08" db="EMBL/GenBank/DDBJ databases">
        <title>A Necator americanus chromosomal reference genome.</title>
        <authorList>
            <person name="Ilik V."/>
            <person name="Petrzelkova K.J."/>
            <person name="Pardy F."/>
            <person name="Fuh T."/>
            <person name="Niatou-Singa F.S."/>
            <person name="Gouil Q."/>
            <person name="Baker L."/>
            <person name="Ritchie M.E."/>
            <person name="Jex A.R."/>
            <person name="Gazzola D."/>
            <person name="Li H."/>
            <person name="Toshio Fujiwara R."/>
            <person name="Zhan B."/>
            <person name="Aroian R.V."/>
            <person name="Pafco B."/>
            <person name="Schwarz E.M."/>
        </authorList>
    </citation>
    <scope>NUCLEOTIDE SEQUENCE [LARGE SCALE GENOMIC DNA]</scope>
    <source>
        <strain evidence="1 2">Aroian</strain>
        <tissue evidence="1">Whole animal</tissue>
    </source>
</reference>
<accession>A0ABR1EC43</accession>
<protein>
    <submittedName>
        <fullName evidence="1">Uncharacterized protein</fullName>
    </submittedName>
</protein>
<proteinExistence type="predicted"/>